<comment type="caution">
    <text evidence="6">The sequence shown here is derived from an EMBL/GenBank/DDBJ whole genome shotgun (WGS) entry which is preliminary data.</text>
</comment>
<organism evidence="6 7">
    <name type="scientific">Salinisphaera shabanensis E1L3A</name>
    <dbReference type="NCBI Taxonomy" id="1033802"/>
    <lineage>
        <taxon>Bacteria</taxon>
        <taxon>Pseudomonadati</taxon>
        <taxon>Pseudomonadota</taxon>
        <taxon>Gammaproteobacteria</taxon>
        <taxon>Salinisphaerales</taxon>
        <taxon>Salinisphaeraceae</taxon>
        <taxon>Salinisphaera</taxon>
    </lineage>
</organism>
<keyword evidence="6" id="KW-0449">Lipoprotein</keyword>
<feature type="signal peptide" evidence="5">
    <location>
        <begin position="1"/>
        <end position="23"/>
    </location>
</feature>
<dbReference type="PANTHER" id="PTHR34596:SF2">
    <property type="entry name" value="CHITOPORIN"/>
    <property type="match status" value="1"/>
</dbReference>
<keyword evidence="2" id="KW-0813">Transport</keyword>
<sequence>MLRCSSTLRLGLFYVASATSVLAAVGTSCAFAQDDNTITTPDDYQEQPSAAPADTEEGIPPESEDAPPSEPEVATLRDMFEQGTVDGNLRTLYYSSDNAFFTPNQDQDTVSVGGRLRFTTAELAGFTIQLAAYAQRQIDESNDPSRNDSVLGNDVSTLGEAYIQWQTPDDMFQIRAGNQRLDAPFTSTTDWRIIPPLFQGVTMRYGTDDSYVTGMRITQFKSYINDEFDRTTTYNQKYAPFGPNTTERTDGFWAAGAGHTMNTGPVDLTGQAWFFNYMDYANMYYVDGQIAKAEGSIKPFIGLQYIRATEEGDALLGEIDHHTYGVQLGLKRNSLTATLNYDYIPHREGTFLNGSLVTPYQHNVSSGPYYAQPFLTSTQDLGSGSAYAFDIKGAPFDKVFAGARYSFMDLKPTAVSDSINQQEYLVYGIYNFDGALEGLSIANFLGYQISPVYEEDFLQNRLAIEYSF</sequence>
<name>U2E770_9GAMM</name>
<dbReference type="Pfam" id="PF03573">
    <property type="entry name" value="OprD"/>
    <property type="match status" value="1"/>
</dbReference>
<dbReference type="InterPro" id="IPR005318">
    <property type="entry name" value="OM_porin_bac"/>
</dbReference>
<dbReference type="GO" id="GO:0015288">
    <property type="term" value="F:porin activity"/>
    <property type="evidence" value="ECO:0007669"/>
    <property type="project" value="TreeGrafter"/>
</dbReference>
<evidence type="ECO:0000256" key="2">
    <source>
        <dbReference type="ARBA" id="ARBA00022448"/>
    </source>
</evidence>
<dbReference type="RefSeq" id="WP_021031502.1">
    <property type="nucleotide sequence ID" value="NZ_AFNV02000008.1"/>
</dbReference>
<evidence type="ECO:0000313" key="6">
    <source>
        <dbReference type="EMBL" id="ERJ19581.1"/>
    </source>
</evidence>
<feature type="region of interest" description="Disordered" evidence="4">
    <location>
        <begin position="37"/>
        <end position="71"/>
    </location>
</feature>
<accession>U2E770</accession>
<proteinExistence type="inferred from homology"/>
<evidence type="ECO:0000256" key="1">
    <source>
        <dbReference type="ARBA" id="ARBA00009075"/>
    </source>
</evidence>
<dbReference type="AlphaFoldDB" id="U2E770"/>
<dbReference type="Gene3D" id="2.40.160.10">
    <property type="entry name" value="Porin"/>
    <property type="match status" value="1"/>
</dbReference>
<keyword evidence="7" id="KW-1185">Reference proteome</keyword>
<feature type="chain" id="PRO_5004626560" evidence="5">
    <location>
        <begin position="24"/>
        <end position="468"/>
    </location>
</feature>
<evidence type="ECO:0000256" key="5">
    <source>
        <dbReference type="SAM" id="SignalP"/>
    </source>
</evidence>
<evidence type="ECO:0000313" key="7">
    <source>
        <dbReference type="Proteomes" id="UP000006242"/>
    </source>
</evidence>
<dbReference type="PANTHER" id="PTHR34596">
    <property type="entry name" value="CHITOPORIN"/>
    <property type="match status" value="1"/>
</dbReference>
<protein>
    <submittedName>
        <fullName evidence="6">Membrane lipoprotein</fullName>
    </submittedName>
</protein>
<dbReference type="PROSITE" id="PS51257">
    <property type="entry name" value="PROKAR_LIPOPROTEIN"/>
    <property type="match status" value="1"/>
</dbReference>
<evidence type="ECO:0000256" key="4">
    <source>
        <dbReference type="SAM" id="MobiDB-lite"/>
    </source>
</evidence>
<keyword evidence="3 5" id="KW-0732">Signal</keyword>
<gene>
    <name evidence="6" type="ORF">SSPSH_001350</name>
</gene>
<dbReference type="InterPro" id="IPR023614">
    <property type="entry name" value="Porin_dom_sf"/>
</dbReference>
<dbReference type="OrthoDB" id="9146693at2"/>
<dbReference type="Proteomes" id="UP000006242">
    <property type="component" value="Unassembled WGS sequence"/>
</dbReference>
<reference evidence="6 7" key="2">
    <citation type="journal article" date="2013" name="PLoS ONE">
        <title>INDIGO - INtegrated Data Warehouse of MIcrobial GenOmes with Examples from the Red Sea Extremophiles.</title>
        <authorList>
            <person name="Alam I."/>
            <person name="Antunes A."/>
            <person name="Kamau A.A."/>
            <person name="Ba Alawi W."/>
            <person name="Kalkatawi M."/>
            <person name="Stingl U."/>
            <person name="Bajic V.B."/>
        </authorList>
    </citation>
    <scope>NUCLEOTIDE SEQUENCE [LARGE SCALE GENOMIC DNA]</scope>
    <source>
        <strain evidence="6 7">E1L3A</strain>
    </source>
</reference>
<feature type="compositionally biased region" description="Polar residues" evidence="4">
    <location>
        <begin position="37"/>
        <end position="48"/>
    </location>
</feature>
<dbReference type="EMBL" id="AFNV02000008">
    <property type="protein sequence ID" value="ERJ19581.1"/>
    <property type="molecule type" value="Genomic_DNA"/>
</dbReference>
<dbReference type="eggNOG" id="COG3203">
    <property type="taxonomic scope" value="Bacteria"/>
</dbReference>
<comment type="similarity">
    <text evidence="1">Belongs to the outer membrane porin (Opr) (TC 1.B.25) family.</text>
</comment>
<evidence type="ECO:0000256" key="3">
    <source>
        <dbReference type="ARBA" id="ARBA00022729"/>
    </source>
</evidence>
<dbReference type="GO" id="GO:0016020">
    <property type="term" value="C:membrane"/>
    <property type="evidence" value="ECO:0007669"/>
    <property type="project" value="InterPro"/>
</dbReference>
<reference evidence="6 7" key="1">
    <citation type="journal article" date="2011" name="J. Bacteriol.">
        <title>Genome sequence of Salinisphaera shabanensis, a gammaproteobacterium from the harsh, variable environment of the brine-seawater interface of the Shaban Deep in the Red Sea.</title>
        <authorList>
            <person name="Antunes A."/>
            <person name="Alam I."/>
            <person name="Bajic V.B."/>
            <person name="Stingl U."/>
        </authorList>
    </citation>
    <scope>NUCLEOTIDE SEQUENCE [LARGE SCALE GENOMIC DNA]</scope>
    <source>
        <strain evidence="6 7">E1L3A</strain>
    </source>
</reference>
<dbReference type="STRING" id="1033802.SSPSH_001350"/>
<feature type="compositionally biased region" description="Acidic residues" evidence="4">
    <location>
        <begin position="54"/>
        <end position="67"/>
    </location>
</feature>